<evidence type="ECO:0000256" key="1">
    <source>
        <dbReference type="SAM" id="Coils"/>
    </source>
</evidence>
<reference evidence="4 5" key="1">
    <citation type="submission" date="2019-08" db="EMBL/GenBank/DDBJ databases">
        <title>Draft genome sequences of two oriental melons (Cucumis melo L. var makuwa).</title>
        <authorList>
            <person name="Kwon S.-Y."/>
        </authorList>
    </citation>
    <scope>NUCLEOTIDE SEQUENCE [LARGE SCALE GENOMIC DNA]</scope>
    <source>
        <strain evidence="5">cv. SW 3</strain>
        <tissue evidence="4">Leaf</tissue>
    </source>
</reference>
<organism evidence="4 5">
    <name type="scientific">Cucumis melo var. makuwa</name>
    <name type="common">Oriental melon</name>
    <dbReference type="NCBI Taxonomy" id="1194695"/>
    <lineage>
        <taxon>Eukaryota</taxon>
        <taxon>Viridiplantae</taxon>
        <taxon>Streptophyta</taxon>
        <taxon>Embryophyta</taxon>
        <taxon>Tracheophyta</taxon>
        <taxon>Spermatophyta</taxon>
        <taxon>Magnoliopsida</taxon>
        <taxon>eudicotyledons</taxon>
        <taxon>Gunneridae</taxon>
        <taxon>Pentapetalae</taxon>
        <taxon>rosids</taxon>
        <taxon>fabids</taxon>
        <taxon>Cucurbitales</taxon>
        <taxon>Cucurbitaceae</taxon>
        <taxon>Benincaseae</taxon>
        <taxon>Cucumis</taxon>
    </lineage>
</organism>
<keyword evidence="1" id="KW-0175">Coiled coil</keyword>
<comment type="caution">
    <text evidence="4">The sequence shown here is derived from an EMBL/GenBank/DDBJ whole genome shotgun (WGS) entry which is preliminary data.</text>
</comment>
<evidence type="ECO:0000256" key="2">
    <source>
        <dbReference type="SAM" id="MobiDB-lite"/>
    </source>
</evidence>
<evidence type="ECO:0000256" key="3">
    <source>
        <dbReference type="SAM" id="Phobius"/>
    </source>
</evidence>
<feature type="transmembrane region" description="Helical" evidence="3">
    <location>
        <begin position="45"/>
        <end position="66"/>
    </location>
</feature>
<gene>
    <name evidence="4" type="ORF">E6C27_scaffold506G00140</name>
</gene>
<feature type="compositionally biased region" description="Basic and acidic residues" evidence="2">
    <location>
        <begin position="264"/>
        <end position="279"/>
    </location>
</feature>
<evidence type="ECO:0000313" key="4">
    <source>
        <dbReference type="EMBL" id="KAA0031751.1"/>
    </source>
</evidence>
<feature type="region of interest" description="Disordered" evidence="2">
    <location>
        <begin position="264"/>
        <end position="334"/>
    </location>
</feature>
<dbReference type="PANTHER" id="PTHR36607:SF20">
    <property type="entry name" value="AMINOTRANSFERASE-LIKE PLANT MOBILE DOMAIN-CONTAINING PROTEIN"/>
    <property type="match status" value="1"/>
</dbReference>
<name>A0A5A7SQC9_CUCMM</name>
<dbReference type="EMBL" id="SSTE01022745">
    <property type="protein sequence ID" value="KAA0031751.1"/>
    <property type="molecule type" value="Genomic_DNA"/>
</dbReference>
<feature type="compositionally biased region" description="Basic residues" evidence="2">
    <location>
        <begin position="280"/>
        <end position="290"/>
    </location>
</feature>
<evidence type="ECO:0000313" key="5">
    <source>
        <dbReference type="Proteomes" id="UP000321393"/>
    </source>
</evidence>
<keyword evidence="3" id="KW-0812">Transmembrane</keyword>
<dbReference type="PANTHER" id="PTHR36607">
    <property type="entry name" value="1,2-DIHYDROXY-3-KETO-5-METHYLTHIOPENTENE DIOXYGENASE 4"/>
    <property type="match status" value="1"/>
</dbReference>
<keyword evidence="3" id="KW-1133">Transmembrane helix</keyword>
<accession>A0A5A7SQC9</accession>
<protein>
    <submittedName>
        <fullName evidence="4">Uncharacterized protein</fullName>
    </submittedName>
</protein>
<sequence length="635" mass="71631">MLFAELGIRDDLKDETYLAAFLSCWLCLFVFPQKGSFLRPGVFRVVSLMAAGTIYSLAVPVLANIYHGLGLITKASNPIGRMDFHFPMHYVHGWLAHYFGTHYPLPTEVRGPKMTNFSGEGESIYFGEYEARELIHNGARIQWHASLQNRSKHERMDLPNDIGGMPPAITLDNILYHWRICTRRNTLSELYLPTRSLEPCKHVTQRFTDWWTTKHGTYFEDNRHHLVSSVIPPPSQPRLPKNRGSNLGGKEIRLVEAMAPNLEEEVKEHKDESDSSKSDRHWKRPLKKAKVSGDHPDGRGLSALEVPDVPPLSPLNDHLEGLIEPDSDESLTGPHAVDSAFEEVGTSRTPVNKPTEQSLRPSALLEEIRRGKMTVGGKDLESPSSKEGACPKASLQKVSSAHAPLTFSELPLGVSNKQTMRNPEPSQWVGEKVVSNFFQKTALCMWEDIQDKIMRTPFEYIPRLRPEIATVLSGIEKIHADGLTSLEEYLNSYLKRVDNFNDVQSSYSAQLSSTDKARQLNEKTSAIKETLTLVKQLRGDAKVIQERTVELSLERKELEKRLQSINAESEQLSILSCEKAKAIDQQELEVAKLQDEVNTLESTPAITEEAIEALATVCQSMEAAREEFKNFKWRL</sequence>
<feature type="region of interest" description="Disordered" evidence="2">
    <location>
        <begin position="230"/>
        <end position="250"/>
    </location>
</feature>
<feature type="transmembrane region" description="Helical" evidence="3">
    <location>
        <begin position="16"/>
        <end position="33"/>
    </location>
</feature>
<dbReference type="AlphaFoldDB" id="A0A5A7SQC9"/>
<feature type="coiled-coil region" evidence="1">
    <location>
        <begin position="541"/>
        <end position="603"/>
    </location>
</feature>
<keyword evidence="3" id="KW-0472">Membrane</keyword>
<feature type="region of interest" description="Disordered" evidence="2">
    <location>
        <begin position="374"/>
        <end position="395"/>
    </location>
</feature>
<dbReference type="Proteomes" id="UP000321393">
    <property type="component" value="Unassembled WGS sequence"/>
</dbReference>
<proteinExistence type="predicted"/>